<evidence type="ECO:0000256" key="9">
    <source>
        <dbReference type="ARBA" id="ARBA00022741"/>
    </source>
</evidence>
<evidence type="ECO:0000256" key="11">
    <source>
        <dbReference type="ARBA" id="ARBA00022787"/>
    </source>
</evidence>
<evidence type="ECO:0000256" key="1">
    <source>
        <dbReference type="ARBA" id="ARBA00001946"/>
    </source>
</evidence>
<evidence type="ECO:0000256" key="8">
    <source>
        <dbReference type="ARBA" id="ARBA00022723"/>
    </source>
</evidence>
<dbReference type="PROSITE" id="PS00108">
    <property type="entry name" value="PROTEIN_KINASE_ST"/>
    <property type="match status" value="1"/>
</dbReference>
<dbReference type="GO" id="GO:0046872">
    <property type="term" value="F:metal ion binding"/>
    <property type="evidence" value="ECO:0007669"/>
    <property type="project" value="UniProtKB-KW"/>
</dbReference>
<dbReference type="SMART" id="SM00220">
    <property type="entry name" value="S_TKc"/>
    <property type="match status" value="1"/>
</dbReference>
<evidence type="ECO:0000256" key="2">
    <source>
        <dbReference type="ARBA" id="ARBA00004434"/>
    </source>
</evidence>
<dbReference type="GO" id="GO:0000422">
    <property type="term" value="P:autophagy of mitochondrion"/>
    <property type="evidence" value="ECO:0007669"/>
    <property type="project" value="TreeGrafter"/>
</dbReference>
<dbReference type="GO" id="GO:0005741">
    <property type="term" value="C:mitochondrial outer membrane"/>
    <property type="evidence" value="ECO:0007669"/>
    <property type="project" value="UniProtKB-SubCell"/>
</dbReference>
<keyword evidence="8" id="KW-0479">Metal-binding</keyword>
<dbReference type="InterPro" id="IPR000719">
    <property type="entry name" value="Prot_kinase_dom"/>
</dbReference>
<dbReference type="GO" id="GO:0004674">
    <property type="term" value="F:protein serine/threonine kinase activity"/>
    <property type="evidence" value="ECO:0007669"/>
    <property type="project" value="UniProtKB-KW"/>
</dbReference>
<dbReference type="GO" id="GO:0090141">
    <property type="term" value="P:positive regulation of mitochondrial fission"/>
    <property type="evidence" value="ECO:0007669"/>
    <property type="project" value="TreeGrafter"/>
</dbReference>
<feature type="domain" description="Protein kinase" evidence="19">
    <location>
        <begin position="170"/>
        <end position="514"/>
    </location>
</feature>
<keyword evidence="11" id="KW-1000">Mitochondrion outer membrane</keyword>
<dbReference type="SUPFAM" id="SSF56112">
    <property type="entry name" value="Protein kinase-like (PK-like)"/>
    <property type="match status" value="1"/>
</dbReference>
<dbReference type="InterPro" id="IPR011009">
    <property type="entry name" value="Kinase-like_dom_sf"/>
</dbReference>
<keyword evidence="14" id="KW-0460">Magnesium</keyword>
<proteinExistence type="predicted"/>
<evidence type="ECO:0000313" key="22">
    <source>
        <dbReference type="RefSeq" id="XP_006563863.1"/>
    </source>
</evidence>
<dbReference type="EnsemblMetazoa" id="XM_006563800">
    <property type="protein sequence ID" value="XP_006563863"/>
    <property type="gene ID" value="LOC550929"/>
</dbReference>
<accession>A0A8B9B6L3</accession>
<dbReference type="Proteomes" id="UP000005203">
    <property type="component" value="Linkage group LG8"/>
</dbReference>
<dbReference type="AlphaFoldDB" id="A0A7M7R8X1"/>
<evidence type="ECO:0000256" key="10">
    <source>
        <dbReference type="ARBA" id="ARBA00022777"/>
    </source>
</evidence>
<keyword evidence="16" id="KW-0496">Mitochondrion</keyword>
<dbReference type="InterPro" id="IPR051511">
    <property type="entry name" value="MitoQC_Scaffold_Kinases"/>
</dbReference>
<evidence type="ECO:0000256" key="6">
    <source>
        <dbReference type="ARBA" id="ARBA00022527"/>
    </source>
</evidence>
<dbReference type="InterPro" id="IPR008271">
    <property type="entry name" value="Ser/Thr_kinase_AS"/>
</dbReference>
<keyword evidence="10 22" id="KW-0418">Kinase</keyword>
<dbReference type="GO" id="GO:0005829">
    <property type="term" value="C:cytosol"/>
    <property type="evidence" value="ECO:0007669"/>
    <property type="project" value="UniProtKB-SubCell"/>
</dbReference>
<accession>A0A7M7R8X1</accession>
<evidence type="ECO:0000256" key="13">
    <source>
        <dbReference type="ARBA" id="ARBA00022840"/>
    </source>
</evidence>
<protein>
    <recommendedName>
        <fullName evidence="5">non-specific serine/threonine protein kinase</fullName>
        <ecNumber evidence="5">2.7.11.1</ecNumber>
    </recommendedName>
</protein>
<evidence type="ECO:0000256" key="12">
    <source>
        <dbReference type="ARBA" id="ARBA00022792"/>
    </source>
</evidence>
<dbReference type="EC" id="2.7.11.1" evidence="5"/>
<accession>A0A8B6YYX0</accession>
<gene>
    <name evidence="20" type="primary">550929</name>
    <name evidence="22 23" type="synonym">LOC550929</name>
</gene>
<accession>A0A7M7GVH2</accession>
<evidence type="ECO:0000256" key="3">
    <source>
        <dbReference type="ARBA" id="ARBA00004514"/>
    </source>
</evidence>
<keyword evidence="12" id="KW-0999">Mitochondrion inner membrane</keyword>
<dbReference type="Pfam" id="PF00069">
    <property type="entry name" value="Pkinase"/>
    <property type="match status" value="1"/>
</dbReference>
<sequence>MSIRTAVHRFIQNGRALLHSFRNTECFYSNYHLRNYHDKIHVVQVGKSQGCLPPGNSNVSSTGKHLGYLGAHARRIFVDNILKRVTNSLAADLRRRAASRLVFGGDSAPFFALVGISLASGTGILTKDDELEGVCWEIREAVSKLQWNAPQNDKNYEIIKNEEKITLKDFIIGPIIAKGCSAVVYSARFNDIPNGENQNQIKIDDKTEDLTVFPLALKMMFNYDAESNALSILRSMYRETIPARKHLNNEELSEWEIKMMEKKIKLTPHPNIVAMYYVFADKVPVLPDSWKMYPDALPACINPHGSGRNMSLFLLMKRYDITLKQYLNDHRLSTRESILLLAQLLEGVTHLNAHGIAHRDLKSDNILLDLSEETDNCPSLVITDFGCCLADKRHGLYLPYNTHDIDKGGNVALMAPEIITAEPGPFTSINYSKADLWTIGTIAYELFGMKNPFHNDKEGTSLKNYNYNEKDLLPLPNNIPTIISALIKNLLSRSLHKRLDTETAATIVQLHLWAPSIWFKSEWKLPSTNEVMQWLLCLTTKVLCEGRNSMIQLSETVQDKNGQKIEKKNSYNRLLSTRYCGRRTMPEYQLIASFLGRVTLSNIRTALKWIQQNI</sequence>
<organism evidence="20">
    <name type="scientific">Apis mellifera</name>
    <name type="common">Honeybee</name>
    <dbReference type="NCBI Taxonomy" id="7460"/>
    <lineage>
        <taxon>Eukaryota</taxon>
        <taxon>Metazoa</taxon>
        <taxon>Ecdysozoa</taxon>
        <taxon>Arthropoda</taxon>
        <taxon>Hexapoda</taxon>
        <taxon>Insecta</taxon>
        <taxon>Pterygota</taxon>
        <taxon>Neoptera</taxon>
        <taxon>Endopterygota</taxon>
        <taxon>Hymenoptera</taxon>
        <taxon>Apocrita</taxon>
        <taxon>Aculeata</taxon>
        <taxon>Apoidea</taxon>
        <taxon>Anthophila</taxon>
        <taxon>Apidae</taxon>
        <taxon>Apis</taxon>
    </lineage>
</organism>
<dbReference type="GO" id="GO:0042981">
    <property type="term" value="P:regulation of apoptotic process"/>
    <property type="evidence" value="ECO:0007669"/>
    <property type="project" value="TreeGrafter"/>
</dbReference>
<evidence type="ECO:0000256" key="14">
    <source>
        <dbReference type="ARBA" id="ARBA00022842"/>
    </source>
</evidence>
<dbReference type="RefSeq" id="XP_623327.1">
    <property type="nucleotide sequence ID" value="XM_623324.6"/>
</dbReference>
<evidence type="ECO:0000313" key="23">
    <source>
        <dbReference type="RefSeq" id="XP_623327.1"/>
    </source>
</evidence>
<evidence type="ECO:0000256" key="4">
    <source>
        <dbReference type="ARBA" id="ARBA00004572"/>
    </source>
</evidence>
<keyword evidence="6" id="KW-0723">Serine/threonine-protein kinase</keyword>
<dbReference type="KEGG" id="ame:550929"/>
<keyword evidence="9" id="KW-0547">Nucleotide-binding</keyword>
<keyword evidence="12" id="KW-0472">Membrane</keyword>
<dbReference type="PANTHER" id="PTHR22972">
    <property type="entry name" value="SERINE/THREONINE PROTEIN KINASE"/>
    <property type="match status" value="1"/>
</dbReference>
<dbReference type="GO" id="GO:0005743">
    <property type="term" value="C:mitochondrial inner membrane"/>
    <property type="evidence" value="ECO:0007669"/>
    <property type="project" value="UniProtKB-SubCell"/>
</dbReference>
<reference evidence="20" key="1">
    <citation type="submission" date="2021-01" db="UniProtKB">
        <authorList>
            <consortium name="EnsemblMetazoa"/>
        </authorList>
    </citation>
    <scope>IDENTIFICATION</scope>
    <source>
        <strain evidence="20">DH4</strain>
    </source>
</reference>
<reference evidence="22 23" key="2">
    <citation type="submission" date="2025-04" db="UniProtKB">
        <authorList>
            <consortium name="RefSeq"/>
        </authorList>
    </citation>
    <scope>IDENTIFICATION</scope>
    <source>
        <strain evidence="22 23">DH4</strain>
        <tissue evidence="22 23">Whole body</tissue>
    </source>
</reference>
<evidence type="ECO:0000313" key="21">
    <source>
        <dbReference type="Proteomes" id="UP000005203"/>
    </source>
</evidence>
<dbReference type="Gene3D" id="1.10.510.10">
    <property type="entry name" value="Transferase(Phosphotransferase) domain 1"/>
    <property type="match status" value="1"/>
</dbReference>
<comment type="catalytic activity">
    <reaction evidence="18">
        <text>L-seryl-[protein] + ATP = O-phospho-L-seryl-[protein] + ADP + H(+)</text>
        <dbReference type="Rhea" id="RHEA:17989"/>
        <dbReference type="Rhea" id="RHEA-COMP:9863"/>
        <dbReference type="Rhea" id="RHEA-COMP:11604"/>
        <dbReference type="ChEBI" id="CHEBI:15378"/>
        <dbReference type="ChEBI" id="CHEBI:29999"/>
        <dbReference type="ChEBI" id="CHEBI:30616"/>
        <dbReference type="ChEBI" id="CHEBI:83421"/>
        <dbReference type="ChEBI" id="CHEBI:456216"/>
        <dbReference type="EC" id="2.7.11.1"/>
    </reaction>
</comment>
<dbReference type="OrthoDB" id="1405469at2759"/>
<keyword evidence="13" id="KW-0067">ATP-binding</keyword>
<comment type="catalytic activity">
    <reaction evidence="17">
        <text>L-threonyl-[protein] + ATP = O-phospho-L-threonyl-[protein] + ADP + H(+)</text>
        <dbReference type="Rhea" id="RHEA:46608"/>
        <dbReference type="Rhea" id="RHEA-COMP:11060"/>
        <dbReference type="Rhea" id="RHEA-COMP:11605"/>
        <dbReference type="ChEBI" id="CHEBI:15378"/>
        <dbReference type="ChEBI" id="CHEBI:30013"/>
        <dbReference type="ChEBI" id="CHEBI:30616"/>
        <dbReference type="ChEBI" id="CHEBI:61977"/>
        <dbReference type="ChEBI" id="CHEBI:456216"/>
        <dbReference type="EC" id="2.7.11.1"/>
    </reaction>
</comment>
<evidence type="ECO:0000313" key="20">
    <source>
        <dbReference type="EnsemblMetazoa" id="XP_623327"/>
    </source>
</evidence>
<dbReference type="PROSITE" id="PS50011">
    <property type="entry name" value="PROTEIN_KINASE_DOM"/>
    <property type="match status" value="1"/>
</dbReference>
<dbReference type="PANTHER" id="PTHR22972:SF7">
    <property type="entry name" value="SERINE_THREONINE-PROTEIN KINASE PINK1, MITOCHONDRIAL"/>
    <property type="match status" value="1"/>
</dbReference>
<evidence type="ECO:0000256" key="17">
    <source>
        <dbReference type="ARBA" id="ARBA00047899"/>
    </source>
</evidence>
<evidence type="ECO:0000256" key="5">
    <source>
        <dbReference type="ARBA" id="ARBA00012513"/>
    </source>
</evidence>
<keyword evidence="15" id="KW-0809">Transit peptide</keyword>
<dbReference type="GO" id="GO:0005524">
    <property type="term" value="F:ATP binding"/>
    <property type="evidence" value="ECO:0007669"/>
    <property type="project" value="UniProtKB-KW"/>
</dbReference>
<evidence type="ECO:0000256" key="7">
    <source>
        <dbReference type="ARBA" id="ARBA00022679"/>
    </source>
</evidence>
<evidence type="ECO:0000256" key="15">
    <source>
        <dbReference type="ARBA" id="ARBA00022946"/>
    </source>
</evidence>
<dbReference type="RefSeq" id="XP_006563863.1">
    <property type="nucleotide sequence ID" value="XM_006563800.3"/>
</dbReference>
<dbReference type="OMA" id="FGQHARK"/>
<evidence type="ECO:0000256" key="18">
    <source>
        <dbReference type="ARBA" id="ARBA00048679"/>
    </source>
</evidence>
<keyword evidence="21" id="KW-1185">Reference proteome</keyword>
<evidence type="ECO:0000259" key="19">
    <source>
        <dbReference type="PROSITE" id="PS50011"/>
    </source>
</evidence>
<dbReference type="EnsemblMetazoa" id="XM_623324">
    <property type="protein sequence ID" value="XP_623327"/>
    <property type="gene ID" value="LOC550929"/>
</dbReference>
<name>A0A7M7R8X1_APIME</name>
<keyword evidence="7" id="KW-0808">Transferase</keyword>
<comment type="subcellular location">
    <subcellularLocation>
        <location evidence="3">Cytoplasm</location>
        <location evidence="3">Cytosol</location>
    </subcellularLocation>
    <subcellularLocation>
        <location evidence="2">Mitochondrion inner membrane</location>
        <topology evidence="2">Single-pass membrane protein</topology>
    </subcellularLocation>
    <subcellularLocation>
        <location evidence="4">Mitochondrion outer membrane</location>
        <topology evidence="4">Single-pass membrane protein</topology>
    </subcellularLocation>
</comment>
<comment type="cofactor">
    <cofactor evidence="1">
        <name>Mg(2+)</name>
        <dbReference type="ChEBI" id="CHEBI:18420"/>
    </cofactor>
</comment>
<evidence type="ECO:0000256" key="16">
    <source>
        <dbReference type="ARBA" id="ARBA00023128"/>
    </source>
</evidence>